<reference evidence="1 2" key="1">
    <citation type="submission" date="2016-07" db="EMBL/GenBank/DDBJ databases">
        <title>Multiple horizontal gene transfer events from other fungi enriched the ability of initially mycotrophic Trichoderma (Ascomycota) to feed on dead plant biomass.</title>
        <authorList>
            <consortium name="DOE Joint Genome Institute"/>
            <person name="Aerts A."/>
            <person name="Atanasova L."/>
            <person name="Chenthamara K."/>
            <person name="Zhang J."/>
            <person name="Grujic M."/>
            <person name="Henrissat B."/>
            <person name="Kuo A."/>
            <person name="Salamov A."/>
            <person name="Lipzen A."/>
            <person name="Labutti K."/>
            <person name="Barry K."/>
            <person name="Miao Y."/>
            <person name="Rahimi M.J."/>
            <person name="Shen Q."/>
            <person name="Grigoriev I.V."/>
            <person name="Kubicek C.P."/>
            <person name="Druzhinina I.S."/>
        </authorList>
    </citation>
    <scope>NUCLEOTIDE SEQUENCE [LARGE SCALE GENOMIC DNA]</scope>
    <source>
        <strain evidence="1 2">ATCC 18648</strain>
    </source>
</reference>
<proteinExistence type="predicted"/>
<evidence type="ECO:0008006" key="3">
    <source>
        <dbReference type="Google" id="ProtNLM"/>
    </source>
</evidence>
<dbReference type="Proteomes" id="UP000240760">
    <property type="component" value="Unassembled WGS sequence"/>
</dbReference>
<name>A0A2T4BP57_TRILO</name>
<gene>
    <name evidence="1" type="ORF">M440DRAFT_223552</name>
</gene>
<dbReference type="AlphaFoldDB" id="A0A2T4BP57"/>
<sequence length="211" mass="24314">MVLLAAQNDRACHFLTMSNEILLAINAHLESPWQASFALTCKHLKETIWSQDLLLRLGENDLAIFLSAWSRNIPGKYFCFCCNKIRPLNPRHGWDGHDHEGTVGAFRNLNWKDHGTLLGCIVDFTDAYRTFMKMHDIQFMKAYLVMSRHRYGPNHGIPLDSLEYSAALDQERVIGGSVNTGFRTMFGPRNEMFNSTMGLRPREEKHWRLSI</sequence>
<protein>
    <recommendedName>
        <fullName evidence="3">F-box domain-containing protein</fullName>
    </recommendedName>
</protein>
<organism evidence="1 2">
    <name type="scientific">Trichoderma longibrachiatum ATCC 18648</name>
    <dbReference type="NCBI Taxonomy" id="983965"/>
    <lineage>
        <taxon>Eukaryota</taxon>
        <taxon>Fungi</taxon>
        <taxon>Dikarya</taxon>
        <taxon>Ascomycota</taxon>
        <taxon>Pezizomycotina</taxon>
        <taxon>Sordariomycetes</taxon>
        <taxon>Hypocreomycetidae</taxon>
        <taxon>Hypocreales</taxon>
        <taxon>Hypocreaceae</taxon>
        <taxon>Trichoderma</taxon>
    </lineage>
</organism>
<evidence type="ECO:0000313" key="2">
    <source>
        <dbReference type="Proteomes" id="UP000240760"/>
    </source>
</evidence>
<accession>A0A2T4BP57</accession>
<dbReference type="STRING" id="983965.A0A2T4BP57"/>
<dbReference type="OrthoDB" id="3766406at2759"/>
<dbReference type="EMBL" id="KZ679153">
    <property type="protein sequence ID" value="PTB71103.1"/>
    <property type="molecule type" value="Genomic_DNA"/>
</dbReference>
<evidence type="ECO:0000313" key="1">
    <source>
        <dbReference type="EMBL" id="PTB71103.1"/>
    </source>
</evidence>
<keyword evidence="2" id="KW-1185">Reference proteome</keyword>